<evidence type="ECO:0000256" key="1">
    <source>
        <dbReference type="SAM" id="MobiDB-lite"/>
    </source>
</evidence>
<name>A0A1J5NYR9_9ZZZZ</name>
<reference evidence="2" key="1">
    <citation type="submission" date="2016-10" db="EMBL/GenBank/DDBJ databases">
        <title>Sequence of Gallionella enrichment culture.</title>
        <authorList>
            <person name="Poehlein A."/>
            <person name="Muehling M."/>
            <person name="Daniel R."/>
        </authorList>
    </citation>
    <scope>NUCLEOTIDE SEQUENCE</scope>
</reference>
<accession>A0A1J5NYR9</accession>
<sequence length="136" mass="14329">MADAGHRSIGADPVQLAVVAGRDEAVAGGIGREIQYRTVVGGSGRPLTGTADRRQPHGSVAQSESGMPSIAGKPHGNDKRIQLAGYPPRRYQKLRSGRLAHDRSFSLFIMTWPLPPRASPVGAKMAGTVPGHDGSR</sequence>
<protein>
    <submittedName>
        <fullName evidence="2">Uncharacterized protein</fullName>
    </submittedName>
</protein>
<gene>
    <name evidence="2" type="ORF">GALL_545380</name>
</gene>
<organism evidence="2">
    <name type="scientific">mine drainage metagenome</name>
    <dbReference type="NCBI Taxonomy" id="410659"/>
    <lineage>
        <taxon>unclassified sequences</taxon>
        <taxon>metagenomes</taxon>
        <taxon>ecological metagenomes</taxon>
    </lineage>
</organism>
<dbReference type="AlphaFoldDB" id="A0A1J5NYR9"/>
<comment type="caution">
    <text evidence="2">The sequence shown here is derived from an EMBL/GenBank/DDBJ whole genome shotgun (WGS) entry which is preliminary data.</text>
</comment>
<evidence type="ECO:0000313" key="2">
    <source>
        <dbReference type="EMBL" id="OIQ63914.1"/>
    </source>
</evidence>
<dbReference type="EMBL" id="MLJW01008574">
    <property type="protein sequence ID" value="OIQ63914.1"/>
    <property type="molecule type" value="Genomic_DNA"/>
</dbReference>
<feature type="region of interest" description="Disordered" evidence="1">
    <location>
        <begin position="38"/>
        <end position="88"/>
    </location>
</feature>
<proteinExistence type="predicted"/>